<evidence type="ECO:0000259" key="12">
    <source>
        <dbReference type="PROSITE" id="PS51150"/>
    </source>
</evidence>
<evidence type="ECO:0000256" key="4">
    <source>
        <dbReference type="ARBA" id="ARBA00022729"/>
    </source>
</evidence>
<organism evidence="13 14">
    <name type="scientific">Neogobius melanostomus</name>
    <name type="common">round goby</name>
    <dbReference type="NCBI Taxonomy" id="47308"/>
    <lineage>
        <taxon>Eukaryota</taxon>
        <taxon>Metazoa</taxon>
        <taxon>Chordata</taxon>
        <taxon>Craniata</taxon>
        <taxon>Vertebrata</taxon>
        <taxon>Euteleostomi</taxon>
        <taxon>Actinopterygii</taxon>
        <taxon>Neopterygii</taxon>
        <taxon>Teleostei</taxon>
        <taxon>Neoteleostei</taxon>
        <taxon>Acanthomorphata</taxon>
        <taxon>Gobiaria</taxon>
        <taxon>Gobiiformes</taxon>
        <taxon>Gobioidei</taxon>
        <taxon>Gobiidae</taxon>
        <taxon>Benthophilinae</taxon>
        <taxon>Neogobiini</taxon>
        <taxon>Neogobius</taxon>
    </lineage>
</organism>
<keyword evidence="7" id="KW-0325">Glycoprotein</keyword>
<feature type="disulfide bond" evidence="9">
    <location>
        <begin position="93"/>
        <end position="107"/>
    </location>
</feature>
<dbReference type="PROSITE" id="PS51150">
    <property type="entry name" value="AGOUTI_2"/>
    <property type="match status" value="1"/>
</dbReference>
<feature type="disulfide bond" evidence="9">
    <location>
        <begin position="86"/>
        <end position="101"/>
    </location>
</feature>
<evidence type="ECO:0000256" key="1">
    <source>
        <dbReference type="ARBA" id="ARBA00004613"/>
    </source>
</evidence>
<feature type="disulfide bond" evidence="9">
    <location>
        <begin position="100"/>
        <end position="118"/>
    </location>
</feature>
<evidence type="ECO:0000256" key="11">
    <source>
        <dbReference type="SAM" id="SignalP"/>
    </source>
</evidence>
<evidence type="ECO:0000313" key="13">
    <source>
        <dbReference type="Ensembl" id="ENSNMLP00000016196.1"/>
    </source>
</evidence>
<evidence type="ECO:0000256" key="3">
    <source>
        <dbReference type="ARBA" id="ARBA00022525"/>
    </source>
</evidence>
<dbReference type="PANTHER" id="PTHR16551:SF1">
    <property type="entry name" value="AGOUTI-SIGNALING PROTEIN"/>
    <property type="match status" value="1"/>
</dbReference>
<dbReference type="PROSITE" id="PS60024">
    <property type="entry name" value="AGOUTI_1"/>
    <property type="match status" value="1"/>
</dbReference>
<dbReference type="Pfam" id="PF05039">
    <property type="entry name" value="Agouti"/>
    <property type="match status" value="1"/>
</dbReference>
<dbReference type="SUPFAM" id="SSF57055">
    <property type="entry name" value="Agouti-related protein"/>
    <property type="match status" value="1"/>
</dbReference>
<feature type="compositionally biased region" description="Basic residues" evidence="10">
    <location>
        <begin position="62"/>
        <end position="80"/>
    </location>
</feature>
<keyword evidence="5" id="KW-0960">Knottin</keyword>
<feature type="disulfide bond" evidence="9">
    <location>
        <begin position="109"/>
        <end position="116"/>
    </location>
</feature>
<reference evidence="13" key="2">
    <citation type="submission" date="2025-09" db="UniProtKB">
        <authorList>
            <consortium name="Ensembl"/>
        </authorList>
    </citation>
    <scope>IDENTIFICATION</scope>
</reference>
<dbReference type="PANTHER" id="PTHR16551">
    <property type="entry name" value="AGOUTI RELATED"/>
    <property type="match status" value="1"/>
</dbReference>
<dbReference type="InterPro" id="IPR027300">
    <property type="entry name" value="Agouti_dom"/>
</dbReference>
<dbReference type="GO" id="GO:0031779">
    <property type="term" value="F:melanocortin receptor binding"/>
    <property type="evidence" value="ECO:0007669"/>
    <property type="project" value="TreeGrafter"/>
</dbReference>
<evidence type="ECO:0000256" key="6">
    <source>
        <dbReference type="ARBA" id="ARBA00023157"/>
    </source>
</evidence>
<keyword evidence="6 9" id="KW-1015">Disulfide bond</keyword>
<dbReference type="InterPro" id="IPR007733">
    <property type="entry name" value="Agouti"/>
</dbReference>
<keyword evidence="4 11" id="KW-0732">Signal</keyword>
<dbReference type="Proteomes" id="UP000694523">
    <property type="component" value="Unplaced"/>
</dbReference>
<dbReference type="GO" id="GO:0009755">
    <property type="term" value="P:hormone-mediated signaling pathway"/>
    <property type="evidence" value="ECO:0007669"/>
    <property type="project" value="InterPro"/>
</dbReference>
<evidence type="ECO:0000256" key="7">
    <source>
        <dbReference type="ARBA" id="ARBA00023180"/>
    </source>
</evidence>
<dbReference type="GO" id="GO:0005615">
    <property type="term" value="C:extracellular space"/>
    <property type="evidence" value="ECO:0007669"/>
    <property type="project" value="TreeGrafter"/>
</dbReference>
<feature type="chain" id="PRO_5034221093" description="Agouti-signaling protein" evidence="11">
    <location>
        <begin position="19"/>
        <end position="127"/>
    </location>
</feature>
<dbReference type="GO" id="GO:0032438">
    <property type="term" value="P:melanosome organization"/>
    <property type="evidence" value="ECO:0007669"/>
    <property type="project" value="TreeGrafter"/>
</dbReference>
<name>A0A8C6TCL6_9GOBI</name>
<feature type="region of interest" description="Disordered" evidence="10">
    <location>
        <begin position="62"/>
        <end position="82"/>
    </location>
</feature>
<feature type="signal peptide" evidence="11">
    <location>
        <begin position="1"/>
        <end position="18"/>
    </location>
</feature>
<dbReference type="SMART" id="SM00792">
    <property type="entry name" value="Agouti"/>
    <property type="match status" value="1"/>
</dbReference>
<reference evidence="13" key="1">
    <citation type="submission" date="2025-08" db="UniProtKB">
        <authorList>
            <consortium name="Ensembl"/>
        </authorList>
    </citation>
    <scope>IDENTIFICATION</scope>
</reference>
<evidence type="ECO:0000256" key="5">
    <source>
        <dbReference type="ARBA" id="ARBA00022854"/>
    </source>
</evidence>
<sequence length="127" mass="14098">MKMNVFLVLSCLVLVAMEHFPGTAHMVLDNTLSTNHVVVSNALSQSLDARAPPVVIVELPKVKKNKRTKKQKKNKIRRRPPPPANCVALGSSCKSSSAVCCDFCAFCQCRLFRTVCYCRMGNPRCGW</sequence>
<dbReference type="Ensembl" id="ENSNMLT00000018200.1">
    <property type="protein sequence ID" value="ENSNMLP00000016196.1"/>
    <property type="gene ID" value="ENSNMLG00000010735.1"/>
</dbReference>
<keyword evidence="3" id="KW-0964">Secreted</keyword>
<evidence type="ECO:0000256" key="8">
    <source>
        <dbReference type="ARBA" id="ARBA00033432"/>
    </source>
</evidence>
<protein>
    <recommendedName>
        <fullName evidence="2">Agouti-signaling protein</fullName>
    </recommendedName>
    <alternativeName>
        <fullName evidence="8">Agouti switch protein</fullName>
    </alternativeName>
</protein>
<comment type="subcellular location">
    <subcellularLocation>
        <location evidence="1">Secreted</location>
    </subcellularLocation>
</comment>
<dbReference type="InterPro" id="IPR036836">
    <property type="entry name" value="Agouti_dom_sf"/>
</dbReference>
<keyword evidence="14" id="KW-1185">Reference proteome</keyword>
<evidence type="ECO:0000256" key="10">
    <source>
        <dbReference type="SAM" id="MobiDB-lite"/>
    </source>
</evidence>
<feature type="domain" description="Agouti" evidence="12">
    <location>
        <begin position="86"/>
        <end position="125"/>
    </location>
</feature>
<feature type="disulfide bond" evidence="9">
    <location>
        <begin position="104"/>
        <end position="125"/>
    </location>
</feature>
<dbReference type="AlphaFoldDB" id="A0A8C6TCL6"/>
<evidence type="ECO:0000313" key="14">
    <source>
        <dbReference type="Proteomes" id="UP000694523"/>
    </source>
</evidence>
<proteinExistence type="predicted"/>
<accession>A0A8C6TCL6</accession>
<dbReference type="GO" id="GO:0005184">
    <property type="term" value="F:neuropeptide hormone activity"/>
    <property type="evidence" value="ECO:0007669"/>
    <property type="project" value="TreeGrafter"/>
</dbReference>
<evidence type="ECO:0000256" key="9">
    <source>
        <dbReference type="PROSITE-ProRule" id="PRU00494"/>
    </source>
</evidence>
<evidence type="ECO:0000256" key="2">
    <source>
        <dbReference type="ARBA" id="ARBA00017885"/>
    </source>
</evidence>
<dbReference type="Gene3D" id="4.10.760.10">
    <property type="entry name" value="Agouti domain"/>
    <property type="match status" value="1"/>
</dbReference>